<name>A0AAD5YN53_9AGAR</name>
<comment type="caution">
    <text evidence="2">The sequence shown here is derived from an EMBL/GenBank/DDBJ whole genome shotgun (WGS) entry which is preliminary data.</text>
</comment>
<keyword evidence="1" id="KW-1133">Transmembrane helix</keyword>
<organism evidence="2 3">
    <name type="scientific">Leucocoprinus birnbaumii</name>
    <dbReference type="NCBI Taxonomy" id="56174"/>
    <lineage>
        <taxon>Eukaryota</taxon>
        <taxon>Fungi</taxon>
        <taxon>Dikarya</taxon>
        <taxon>Basidiomycota</taxon>
        <taxon>Agaricomycotina</taxon>
        <taxon>Agaricomycetes</taxon>
        <taxon>Agaricomycetidae</taxon>
        <taxon>Agaricales</taxon>
        <taxon>Agaricineae</taxon>
        <taxon>Agaricaceae</taxon>
        <taxon>Leucocoprinus</taxon>
    </lineage>
</organism>
<protein>
    <submittedName>
        <fullName evidence="2">Uncharacterized protein</fullName>
    </submittedName>
</protein>
<keyword evidence="1" id="KW-0472">Membrane</keyword>
<keyword evidence="3" id="KW-1185">Reference proteome</keyword>
<evidence type="ECO:0000313" key="2">
    <source>
        <dbReference type="EMBL" id="KAJ3564189.1"/>
    </source>
</evidence>
<dbReference type="EMBL" id="JANIEX010000684">
    <property type="protein sequence ID" value="KAJ3564189.1"/>
    <property type="molecule type" value="Genomic_DNA"/>
</dbReference>
<evidence type="ECO:0000313" key="3">
    <source>
        <dbReference type="Proteomes" id="UP001213000"/>
    </source>
</evidence>
<dbReference type="AlphaFoldDB" id="A0AAD5YN53"/>
<feature type="transmembrane region" description="Helical" evidence="1">
    <location>
        <begin position="124"/>
        <end position="144"/>
    </location>
</feature>
<sequence>MMTVAIIIALYVLSIAHLASRWNMIRQAFVVDGSTADAILTSLETPSTWLVVVSTLSLSLMTLIADCVMIWRCWMVWERDWRVVVVPLLVTIVGTVFCALSVMSQIQPQDPYMPSNRTKFTNSGIVYFSLSLVSSVISTTLIIYRIIAVSRGARIAHTYRGIIEIISESAALYAIVLIVFLPMFVMKNFTQGYAQAILVPITGIAPTLVTARVSLGLSKEYNTSKMATPTLTNWDSSMPHGTPVQISLGSLDSSPSETTANTKDSAVYPPKITDAELEQTRTTYSCIFIPPISSALKAEAKNFAGPRPEELSKFWMVGGFGPDVKQY</sequence>
<reference evidence="2" key="1">
    <citation type="submission" date="2022-07" db="EMBL/GenBank/DDBJ databases">
        <title>Genome Sequence of Leucocoprinus birnbaumii.</title>
        <authorList>
            <person name="Buettner E."/>
        </authorList>
    </citation>
    <scope>NUCLEOTIDE SEQUENCE</scope>
    <source>
        <strain evidence="2">VT141</strain>
    </source>
</reference>
<keyword evidence="1" id="KW-0812">Transmembrane</keyword>
<gene>
    <name evidence="2" type="ORF">NP233_g8453</name>
</gene>
<evidence type="ECO:0000256" key="1">
    <source>
        <dbReference type="SAM" id="Phobius"/>
    </source>
</evidence>
<feature type="transmembrane region" description="Helical" evidence="1">
    <location>
        <begin position="165"/>
        <end position="186"/>
    </location>
</feature>
<feature type="transmembrane region" description="Helical" evidence="1">
    <location>
        <begin position="83"/>
        <end position="104"/>
    </location>
</feature>
<proteinExistence type="predicted"/>
<accession>A0AAD5YN53</accession>
<feature type="transmembrane region" description="Helical" evidence="1">
    <location>
        <begin position="49"/>
        <end position="71"/>
    </location>
</feature>
<dbReference type="Proteomes" id="UP001213000">
    <property type="component" value="Unassembled WGS sequence"/>
</dbReference>
<feature type="transmembrane region" description="Helical" evidence="1">
    <location>
        <begin position="192"/>
        <end position="215"/>
    </location>
</feature>